<dbReference type="HOGENOM" id="CLU_003827_10_1_1"/>
<dbReference type="OMA" id="VIATMFP"/>
<dbReference type="Gene3D" id="1.10.490.10">
    <property type="entry name" value="Globins"/>
    <property type="match status" value="1"/>
</dbReference>
<dbReference type="Ensembl" id="ENSPMAT00000009191.1">
    <property type="protein sequence ID" value="ENSPMAP00000009151.1"/>
    <property type="gene ID" value="ENSPMAG00000008310.1"/>
</dbReference>
<keyword evidence="5" id="KW-0479">Metal-binding</keyword>
<keyword evidence="4 7" id="KW-0561">Oxygen transport</keyword>
<reference evidence="9" key="2">
    <citation type="submission" date="2025-09" db="UniProtKB">
        <authorList>
            <consortium name="Ensembl"/>
        </authorList>
    </citation>
    <scope>IDENTIFICATION</scope>
</reference>
<dbReference type="GO" id="GO:0005344">
    <property type="term" value="F:oxygen carrier activity"/>
    <property type="evidence" value="ECO:0007669"/>
    <property type="project" value="UniProtKB-KW"/>
</dbReference>
<evidence type="ECO:0000313" key="9">
    <source>
        <dbReference type="Ensembl" id="ENSPMAP00000009151.1"/>
    </source>
</evidence>
<dbReference type="PRINTS" id="PR01906">
    <property type="entry name" value="FISHGLOBIN"/>
</dbReference>
<evidence type="ECO:0000259" key="8">
    <source>
        <dbReference type="PROSITE" id="PS01033"/>
    </source>
</evidence>
<comment type="similarity">
    <text evidence="1 7">Belongs to the globin family.</text>
</comment>
<evidence type="ECO:0000256" key="6">
    <source>
        <dbReference type="ARBA" id="ARBA00023004"/>
    </source>
</evidence>
<feature type="domain" description="Globin" evidence="8">
    <location>
        <begin position="12"/>
        <end position="122"/>
    </location>
</feature>
<evidence type="ECO:0000256" key="5">
    <source>
        <dbReference type="ARBA" id="ARBA00022723"/>
    </source>
</evidence>
<evidence type="ECO:0000256" key="2">
    <source>
        <dbReference type="ARBA" id="ARBA00022448"/>
    </source>
</evidence>
<dbReference type="SUPFAM" id="SSF46458">
    <property type="entry name" value="Globin-like"/>
    <property type="match status" value="1"/>
</dbReference>
<sequence>MSAIVDSGSAPALSGDEKAAIKSTWPSVFAKAEDVGAEMLSRFISSNADVKKYFPKFKDISSQAELKSSAKVRDHAKRIMAFINDLVDNIDNAGAQTAKLHSLSAEHAEKFKVDPQYFKVRA</sequence>
<dbReference type="AlphaFoldDB" id="S4RVB1"/>
<evidence type="ECO:0000256" key="4">
    <source>
        <dbReference type="ARBA" id="ARBA00022621"/>
    </source>
</evidence>
<dbReference type="Pfam" id="PF00042">
    <property type="entry name" value="Globin"/>
    <property type="match status" value="1"/>
</dbReference>
<dbReference type="GO" id="GO:0019825">
    <property type="term" value="F:oxygen binding"/>
    <property type="evidence" value="ECO:0007669"/>
    <property type="project" value="InterPro"/>
</dbReference>
<keyword evidence="2 7" id="KW-0813">Transport</keyword>
<dbReference type="GO" id="GO:0016491">
    <property type="term" value="F:oxidoreductase activity"/>
    <property type="evidence" value="ECO:0007669"/>
    <property type="project" value="TreeGrafter"/>
</dbReference>
<organism evidence="9">
    <name type="scientific">Petromyzon marinus</name>
    <name type="common">Sea lamprey</name>
    <dbReference type="NCBI Taxonomy" id="7757"/>
    <lineage>
        <taxon>Eukaryota</taxon>
        <taxon>Metazoa</taxon>
        <taxon>Chordata</taxon>
        <taxon>Craniata</taxon>
        <taxon>Vertebrata</taxon>
        <taxon>Cyclostomata</taxon>
        <taxon>Hyperoartia</taxon>
        <taxon>Petromyzontiformes</taxon>
        <taxon>Petromyzontidae</taxon>
        <taxon>Petromyzon</taxon>
    </lineage>
</organism>
<dbReference type="InterPro" id="IPR009050">
    <property type="entry name" value="Globin-like_sf"/>
</dbReference>
<dbReference type="InterPro" id="IPR000971">
    <property type="entry name" value="Globin"/>
</dbReference>
<dbReference type="PROSITE" id="PS01033">
    <property type="entry name" value="GLOBIN"/>
    <property type="match status" value="1"/>
</dbReference>
<dbReference type="STRING" id="7757.ENSPMAP00000009151"/>
<dbReference type="GO" id="GO:0005506">
    <property type="term" value="F:iron ion binding"/>
    <property type="evidence" value="ECO:0007669"/>
    <property type="project" value="InterPro"/>
</dbReference>
<proteinExistence type="inferred from homology"/>
<name>S4RVB1_PETMA</name>
<reference evidence="9" key="1">
    <citation type="submission" date="2025-08" db="UniProtKB">
        <authorList>
            <consortium name="Ensembl"/>
        </authorList>
    </citation>
    <scope>IDENTIFICATION</scope>
</reference>
<accession>S4RVB1</accession>
<dbReference type="InterPro" id="IPR012292">
    <property type="entry name" value="Globin/Proto"/>
</dbReference>
<evidence type="ECO:0000256" key="1">
    <source>
        <dbReference type="ARBA" id="ARBA00008705"/>
    </source>
</evidence>
<dbReference type="InterPro" id="IPR013314">
    <property type="entry name" value="Globin_lamprey/hagfish"/>
</dbReference>
<protein>
    <recommendedName>
        <fullName evidence="8">Globin domain-containing protein</fullName>
    </recommendedName>
</protein>
<keyword evidence="3 7" id="KW-0349">Heme</keyword>
<keyword evidence="6" id="KW-0408">Iron</keyword>
<dbReference type="GeneTree" id="ENSGT00940000155004"/>
<dbReference type="GO" id="GO:0020037">
    <property type="term" value="F:heme binding"/>
    <property type="evidence" value="ECO:0007669"/>
    <property type="project" value="InterPro"/>
</dbReference>
<dbReference type="PANTHER" id="PTHR46783:SF3">
    <property type="entry name" value="GLOBIN FAMILY PROFILE DOMAIN-CONTAINING PROTEIN"/>
    <property type="match status" value="1"/>
</dbReference>
<evidence type="ECO:0000256" key="7">
    <source>
        <dbReference type="RuleBase" id="RU000356"/>
    </source>
</evidence>
<evidence type="ECO:0000256" key="3">
    <source>
        <dbReference type="ARBA" id="ARBA00022617"/>
    </source>
</evidence>
<dbReference type="PANTHER" id="PTHR46783">
    <property type="entry name" value="CYTOGLOBIN"/>
    <property type="match status" value="1"/>
</dbReference>